<reference evidence="3 4" key="1">
    <citation type="submission" date="2018-12" db="EMBL/GenBank/DDBJ databases">
        <authorList>
            <consortium name="Pathogen Informatics"/>
        </authorList>
    </citation>
    <scope>NUCLEOTIDE SEQUENCE [LARGE SCALE GENOMIC DNA]</scope>
    <source>
        <strain evidence="3 4">NCTC11214</strain>
    </source>
</reference>
<organism evidence="3 4">
    <name type="scientific">Serratia odorifera</name>
    <dbReference type="NCBI Taxonomy" id="618"/>
    <lineage>
        <taxon>Bacteria</taxon>
        <taxon>Pseudomonadati</taxon>
        <taxon>Pseudomonadota</taxon>
        <taxon>Gammaproteobacteria</taxon>
        <taxon>Enterobacterales</taxon>
        <taxon>Yersiniaceae</taxon>
        <taxon>Serratia</taxon>
    </lineage>
</organism>
<evidence type="ECO:0000313" key="4">
    <source>
        <dbReference type="Proteomes" id="UP000281391"/>
    </source>
</evidence>
<dbReference type="RefSeq" id="WP_004966136.1">
    <property type="nucleotide sequence ID" value="NZ_LR134117.1"/>
</dbReference>
<evidence type="ECO:0000256" key="1">
    <source>
        <dbReference type="ARBA" id="ARBA00008005"/>
    </source>
</evidence>
<dbReference type="PANTHER" id="PTHR35861:SF1">
    <property type="entry name" value="PHAGE TAIL SHEATH PROTEIN"/>
    <property type="match status" value="1"/>
</dbReference>
<dbReference type="AlphaFoldDB" id="A0A447KJT6"/>
<sequence>MSVDWHDGEAPGIRLTQSVMPDGDAGARLSSALPAFIGGHPAITGARQAVNTTGVYFVPVATWEQWPWRYRPGEWCLADTVRHYFDNGGGPCFVLTAPEETTSTDQAQWAWWDTFIGTASTLLLREPAITLVAAPQLSLLSSSPVGEHVEGEAEALVLRWQALLQACASRPDLFFVLDAPPEPQVATACIESIRSSNALSHDVASRVALYGPHLVTDYDDVGTLPPCGAVLGVYGRTDEVDGVWKAPANEILLHVIKPAVRETLAREWFAANQPAINLIRSFAGRGTRIWGCRTLSSAAAFRYVQVRRTVTWIEANLKQICRFAVFEPNNEITWFQVRGLCRAWLRRVWLDGGLAGADETAAFSVRVGLNESMTAADIEAGRLVIAVGVSVLHAAEFIDVRLVLTVGDGQENGTSSQGSRNA</sequence>
<dbReference type="InterPro" id="IPR020287">
    <property type="entry name" value="Tail_sheath_C"/>
</dbReference>
<comment type="similarity">
    <text evidence="1">Belongs to the myoviridae tail sheath protein family.</text>
</comment>
<protein>
    <submittedName>
        <fullName evidence="3">Phage tail sheath protein</fullName>
    </submittedName>
</protein>
<dbReference type="Gene3D" id="3.40.50.11780">
    <property type="match status" value="1"/>
</dbReference>
<evidence type="ECO:0000313" key="3">
    <source>
        <dbReference type="EMBL" id="VDZ51066.1"/>
    </source>
</evidence>
<gene>
    <name evidence="3" type="ORF">NCTC11214_00017</name>
</gene>
<proteinExistence type="inferred from homology"/>
<feature type="domain" description="Tail sheath protein C-terminal" evidence="2">
    <location>
        <begin position="298"/>
        <end position="404"/>
    </location>
</feature>
<dbReference type="KEGG" id="sof:NCTC11214_00017"/>
<dbReference type="Proteomes" id="UP000281391">
    <property type="component" value="Chromosome"/>
</dbReference>
<dbReference type="InterPro" id="IPR052042">
    <property type="entry name" value="Tail_sheath_structural"/>
</dbReference>
<accession>A0A447KJT6</accession>
<name>A0A447KJT6_SEROD</name>
<dbReference type="Pfam" id="PF17482">
    <property type="entry name" value="Phage_sheath_1C"/>
    <property type="match status" value="1"/>
</dbReference>
<evidence type="ECO:0000259" key="2">
    <source>
        <dbReference type="Pfam" id="PF17482"/>
    </source>
</evidence>
<dbReference type="PANTHER" id="PTHR35861">
    <property type="match status" value="1"/>
</dbReference>
<dbReference type="EMBL" id="LR134117">
    <property type="protein sequence ID" value="VDZ51066.1"/>
    <property type="molecule type" value="Genomic_DNA"/>
</dbReference>